<feature type="binding site" evidence="9">
    <location>
        <position position="622"/>
    </location>
    <ligand>
        <name>ATP</name>
        <dbReference type="ChEBI" id="CHEBI:30616"/>
    </ligand>
</feature>
<dbReference type="Pfam" id="PF13603">
    <property type="entry name" value="tRNA-synt_1_2"/>
    <property type="match status" value="1"/>
</dbReference>
<evidence type="ECO:0000256" key="4">
    <source>
        <dbReference type="ARBA" id="ARBA00022741"/>
    </source>
</evidence>
<dbReference type="FunFam" id="1.10.730.10:FF:000003">
    <property type="entry name" value="Leucine--tRNA ligase"/>
    <property type="match status" value="1"/>
</dbReference>
<dbReference type="GO" id="GO:0002161">
    <property type="term" value="F:aminoacyl-tRNA deacylase activity"/>
    <property type="evidence" value="ECO:0007669"/>
    <property type="project" value="InterPro"/>
</dbReference>
<evidence type="ECO:0000259" key="12">
    <source>
        <dbReference type="Pfam" id="PF08264"/>
    </source>
</evidence>
<accession>A0A1I1HZ05</accession>
<dbReference type="InterPro" id="IPR009080">
    <property type="entry name" value="tRNAsynth_Ia_anticodon-bd"/>
</dbReference>
<proteinExistence type="inferred from homology"/>
<comment type="subcellular location">
    <subcellularLocation>
        <location evidence="9">Cytoplasm</location>
    </subcellularLocation>
</comment>
<dbReference type="Pfam" id="PF08264">
    <property type="entry name" value="Anticodon_1"/>
    <property type="match status" value="1"/>
</dbReference>
<dbReference type="FunFam" id="3.10.20.590:FF:000001">
    <property type="entry name" value="Leucine--tRNA ligase"/>
    <property type="match status" value="1"/>
</dbReference>
<keyword evidence="16" id="KW-1185">Reference proteome</keyword>
<evidence type="ECO:0000259" key="11">
    <source>
        <dbReference type="Pfam" id="PF00133"/>
    </source>
</evidence>
<protein>
    <recommendedName>
        <fullName evidence="9">Leucine--tRNA ligase</fullName>
        <ecNumber evidence="9">6.1.1.4</ecNumber>
    </recommendedName>
    <alternativeName>
        <fullName evidence="9">Leucyl-tRNA synthetase</fullName>
        <shortName evidence="9">LeuRS</shortName>
    </alternativeName>
</protein>
<dbReference type="InterPro" id="IPR015413">
    <property type="entry name" value="Methionyl/Leucyl_tRNA_Synth"/>
</dbReference>
<dbReference type="InterPro" id="IPR001412">
    <property type="entry name" value="aa-tRNA-synth_I_CS"/>
</dbReference>
<dbReference type="FunFam" id="3.90.740.10:FF:000012">
    <property type="entry name" value="Leucine--tRNA ligase"/>
    <property type="match status" value="1"/>
</dbReference>
<dbReference type="FunFam" id="2.20.28.290:FF:000001">
    <property type="entry name" value="Leucine--tRNA ligase"/>
    <property type="match status" value="1"/>
</dbReference>
<dbReference type="CDD" id="cd07958">
    <property type="entry name" value="Anticodon_Ia_Leu_BEm"/>
    <property type="match status" value="1"/>
</dbReference>
<dbReference type="AlphaFoldDB" id="A0A1I1HZ05"/>
<dbReference type="Gene3D" id="2.20.28.290">
    <property type="match status" value="1"/>
</dbReference>
<dbReference type="PRINTS" id="PR00985">
    <property type="entry name" value="TRNASYNTHLEU"/>
</dbReference>
<dbReference type="InterPro" id="IPR002302">
    <property type="entry name" value="Leu-tRNA-ligase"/>
</dbReference>
<dbReference type="InterPro" id="IPR002300">
    <property type="entry name" value="aa-tRNA-synth_Ia"/>
</dbReference>
<dbReference type="EMBL" id="FOLO01000007">
    <property type="protein sequence ID" value="SFC29015.1"/>
    <property type="molecule type" value="Genomic_DNA"/>
</dbReference>
<evidence type="ECO:0000313" key="15">
    <source>
        <dbReference type="EMBL" id="SFC29015.1"/>
    </source>
</evidence>
<evidence type="ECO:0000256" key="2">
    <source>
        <dbReference type="ARBA" id="ARBA00022490"/>
    </source>
</evidence>
<dbReference type="GO" id="GO:0006429">
    <property type="term" value="P:leucyl-tRNA aminoacylation"/>
    <property type="evidence" value="ECO:0007669"/>
    <property type="project" value="UniProtKB-UniRule"/>
</dbReference>
<keyword evidence="7 9" id="KW-0030">Aminoacyl-tRNA synthetase</keyword>
<dbReference type="Pfam" id="PF09334">
    <property type="entry name" value="tRNA-synt_1g"/>
    <property type="match status" value="1"/>
</dbReference>
<dbReference type="InterPro" id="IPR013155">
    <property type="entry name" value="M/V/L/I-tRNA-synth_anticd-bd"/>
</dbReference>
<dbReference type="PROSITE" id="PS00178">
    <property type="entry name" value="AA_TRNA_LIGASE_I"/>
    <property type="match status" value="1"/>
</dbReference>
<dbReference type="Gene3D" id="3.40.50.620">
    <property type="entry name" value="HUPs"/>
    <property type="match status" value="2"/>
</dbReference>
<dbReference type="NCBIfam" id="TIGR00396">
    <property type="entry name" value="leuS_bact"/>
    <property type="match status" value="1"/>
</dbReference>
<keyword evidence="6 9" id="KW-0648">Protein biosynthesis</keyword>
<dbReference type="SUPFAM" id="SSF47323">
    <property type="entry name" value="Anticodon-binding domain of a subclass of class I aminoacyl-tRNA synthetases"/>
    <property type="match status" value="1"/>
</dbReference>
<dbReference type="GO" id="GO:0005829">
    <property type="term" value="C:cytosol"/>
    <property type="evidence" value="ECO:0007669"/>
    <property type="project" value="TreeGrafter"/>
</dbReference>
<dbReference type="GO" id="GO:0004823">
    <property type="term" value="F:leucine-tRNA ligase activity"/>
    <property type="evidence" value="ECO:0007669"/>
    <property type="project" value="UniProtKB-UniRule"/>
</dbReference>
<dbReference type="RefSeq" id="WP_091981975.1">
    <property type="nucleotide sequence ID" value="NZ_FOLO01000007.1"/>
</dbReference>
<feature type="domain" description="Methionyl/Valyl/Leucyl/Isoleucyl-tRNA synthetase anticodon-binding" evidence="12">
    <location>
        <begin position="698"/>
        <end position="822"/>
    </location>
</feature>
<evidence type="ECO:0000256" key="7">
    <source>
        <dbReference type="ARBA" id="ARBA00023146"/>
    </source>
</evidence>
<dbReference type="Gene3D" id="3.10.20.590">
    <property type="match status" value="1"/>
</dbReference>
<evidence type="ECO:0000256" key="9">
    <source>
        <dbReference type="HAMAP-Rule" id="MF_00049"/>
    </source>
</evidence>
<feature type="domain" description="Leucyl-tRNA synthetase editing" evidence="14">
    <location>
        <begin position="221"/>
        <end position="402"/>
    </location>
</feature>
<dbReference type="InterPro" id="IPR009008">
    <property type="entry name" value="Val/Leu/Ile-tRNA-synth_edit"/>
</dbReference>
<dbReference type="CDD" id="cd00812">
    <property type="entry name" value="LeuRS_core"/>
    <property type="match status" value="1"/>
</dbReference>
<dbReference type="InterPro" id="IPR014729">
    <property type="entry name" value="Rossmann-like_a/b/a_fold"/>
</dbReference>
<dbReference type="SUPFAM" id="SSF50677">
    <property type="entry name" value="ValRS/IleRS/LeuRS editing domain"/>
    <property type="match status" value="1"/>
</dbReference>
<dbReference type="EC" id="6.1.1.4" evidence="9"/>
<dbReference type="Gene3D" id="1.10.730.10">
    <property type="entry name" value="Isoleucyl-tRNA Synthetase, Domain 1"/>
    <property type="match status" value="1"/>
</dbReference>
<evidence type="ECO:0000256" key="3">
    <source>
        <dbReference type="ARBA" id="ARBA00022598"/>
    </source>
</evidence>
<dbReference type="SUPFAM" id="SSF52374">
    <property type="entry name" value="Nucleotidylyl transferase"/>
    <property type="match status" value="1"/>
</dbReference>
<evidence type="ECO:0000259" key="14">
    <source>
        <dbReference type="Pfam" id="PF13603"/>
    </source>
</evidence>
<dbReference type="STRING" id="1123010.SAMN02745724_01309"/>
<name>A0A1I1HZ05_9GAMM</name>
<sequence>MQEQYTPQDIESKVQTYWDKNKVFKVTEQEDKEKFYCLSMFPYPSGRLHMGHVRNYTIGDVVSRFQRLQGKNVMQPMGWDGFGLPAENAAIKNNTAPAKWTYENINYMRDQLKRLGFGYDWDREIATCHPDYYKWEQWFFTKLYEKGLVYKKMSTVNWDPVDQTVLANEQVIDGKGWRSGALVEQKEIPQWFIKITDYAQELLDDLDKLDEWPEQVKTMQRNWIGRSEGLDITFKRADTNEDLSIYTTRPDTIMGVTYVAVAAGHPIAIEAAKNNADIAAFNEECKNTKVAEADMATMEKKGIATGFYAVHPLTGKQVPIWIANFVLMGYGSGAVMAVPGHDQRDYEFATAYGLNIEQVITNEDNTADISESAYTEKGTLVNSAEFDGLDFEKAFNAIADKVTQMGCGERKVNFRLRDWGVSRQRYWGSPIPMLSDEDGQTIAAPEEMLPVRLPEDVVMNGVTSPIKADPEWAKAEINGQPVFHETDTFDTFMESSWYYARYCSPRNDEAMLDPKESNYWLPVNQYIGGIEHAILHLLYSRFFHKLLRDFGLVDCDEPFERLLCQGMVLAETFYRKDEKGGDIWIAPSDVETEKDEKGRVTKAWHKDDGEPVFAAGTTKMSKSKNNGIDPQTVIDQYGADTVRLFMMFTAPPEQTLEWSDSGVEGSHRFLKRVWKYAYDVKAAGTAELNKDTLTNDQKALRRELHKTIAKVTDDLNRRQTFNTAIAAVMELLNKLNKAPLADEQDIALANEALTAIIIMLSPITPHISHQLWQTLGFEGDVIDASWPTFDESALVEDEKLVIVQVNGKVRAKLTVAADADQESVEKVAFADATVNKFIDGKTIRKVIYIKGKILNVVAN</sequence>
<feature type="domain" description="Aminoacyl-tRNA synthetase class Ia" evidence="11">
    <location>
        <begin position="417"/>
        <end position="572"/>
    </location>
</feature>
<evidence type="ECO:0000256" key="5">
    <source>
        <dbReference type="ARBA" id="ARBA00022840"/>
    </source>
</evidence>
<dbReference type="InterPro" id="IPR025709">
    <property type="entry name" value="Leu_tRNA-synth_edit"/>
</dbReference>
<feature type="short sequence motif" description="'HIGH' region" evidence="9">
    <location>
        <begin position="42"/>
        <end position="52"/>
    </location>
</feature>
<evidence type="ECO:0000256" key="1">
    <source>
        <dbReference type="ARBA" id="ARBA00005594"/>
    </source>
</evidence>
<dbReference type="PANTHER" id="PTHR43740">
    <property type="entry name" value="LEUCYL-TRNA SYNTHETASE"/>
    <property type="match status" value="1"/>
</dbReference>
<dbReference type="FunFam" id="3.40.50.620:FF:000003">
    <property type="entry name" value="Leucine--tRNA ligase"/>
    <property type="match status" value="1"/>
</dbReference>
<keyword evidence="2 9" id="KW-0963">Cytoplasm</keyword>
<gene>
    <name evidence="9" type="primary">leuS</name>
    <name evidence="15" type="ORF">SAMN02745724_01309</name>
</gene>
<dbReference type="GO" id="GO:0005524">
    <property type="term" value="F:ATP binding"/>
    <property type="evidence" value="ECO:0007669"/>
    <property type="project" value="UniProtKB-UniRule"/>
</dbReference>
<dbReference type="Proteomes" id="UP000198862">
    <property type="component" value="Unassembled WGS sequence"/>
</dbReference>
<dbReference type="PANTHER" id="PTHR43740:SF2">
    <property type="entry name" value="LEUCINE--TRNA LIGASE, MITOCHONDRIAL"/>
    <property type="match status" value="1"/>
</dbReference>
<feature type="domain" description="Methionyl/Leucyl tRNA synthetase" evidence="13">
    <location>
        <begin position="39"/>
        <end position="171"/>
    </location>
</feature>
<evidence type="ECO:0000313" key="16">
    <source>
        <dbReference type="Proteomes" id="UP000198862"/>
    </source>
</evidence>
<evidence type="ECO:0000256" key="6">
    <source>
        <dbReference type="ARBA" id="ARBA00022917"/>
    </source>
</evidence>
<comment type="similarity">
    <text evidence="1 9 10">Belongs to the class-I aminoacyl-tRNA synthetase family.</text>
</comment>
<dbReference type="OrthoDB" id="9810365at2"/>
<keyword evidence="5 9" id="KW-0067">ATP-binding</keyword>
<evidence type="ECO:0000256" key="10">
    <source>
        <dbReference type="RuleBase" id="RU363035"/>
    </source>
</evidence>
<feature type="short sequence motif" description="'KMSKS' region" evidence="9">
    <location>
        <begin position="619"/>
        <end position="623"/>
    </location>
</feature>
<keyword evidence="4 9" id="KW-0547">Nucleotide-binding</keyword>
<organism evidence="15 16">
    <name type="scientific">Pseudoalteromonas denitrificans DSM 6059</name>
    <dbReference type="NCBI Taxonomy" id="1123010"/>
    <lineage>
        <taxon>Bacteria</taxon>
        <taxon>Pseudomonadati</taxon>
        <taxon>Pseudomonadota</taxon>
        <taxon>Gammaproteobacteria</taxon>
        <taxon>Alteromonadales</taxon>
        <taxon>Pseudoalteromonadaceae</taxon>
        <taxon>Pseudoalteromonas</taxon>
    </lineage>
</organism>
<comment type="catalytic activity">
    <reaction evidence="8 9">
        <text>tRNA(Leu) + L-leucine + ATP = L-leucyl-tRNA(Leu) + AMP + diphosphate</text>
        <dbReference type="Rhea" id="RHEA:11688"/>
        <dbReference type="Rhea" id="RHEA-COMP:9613"/>
        <dbReference type="Rhea" id="RHEA-COMP:9622"/>
        <dbReference type="ChEBI" id="CHEBI:30616"/>
        <dbReference type="ChEBI" id="CHEBI:33019"/>
        <dbReference type="ChEBI" id="CHEBI:57427"/>
        <dbReference type="ChEBI" id="CHEBI:78442"/>
        <dbReference type="ChEBI" id="CHEBI:78494"/>
        <dbReference type="ChEBI" id="CHEBI:456215"/>
        <dbReference type="EC" id="6.1.1.4"/>
    </reaction>
</comment>
<dbReference type="Pfam" id="PF00133">
    <property type="entry name" value="tRNA-synt_1"/>
    <property type="match status" value="2"/>
</dbReference>
<keyword evidence="3 9" id="KW-0436">Ligase</keyword>
<reference evidence="15 16" key="1">
    <citation type="submission" date="2016-10" db="EMBL/GenBank/DDBJ databases">
        <authorList>
            <person name="de Groot N.N."/>
        </authorList>
    </citation>
    <scope>NUCLEOTIDE SEQUENCE [LARGE SCALE GENOMIC DNA]</scope>
    <source>
        <strain evidence="15 16">DSM 6059</strain>
    </source>
</reference>
<feature type="domain" description="Aminoacyl-tRNA synthetase class Ia" evidence="11">
    <location>
        <begin position="616"/>
        <end position="658"/>
    </location>
</feature>
<evidence type="ECO:0000256" key="8">
    <source>
        <dbReference type="ARBA" id="ARBA00047469"/>
    </source>
</evidence>
<evidence type="ECO:0000259" key="13">
    <source>
        <dbReference type="Pfam" id="PF09334"/>
    </source>
</evidence>
<dbReference type="HAMAP" id="MF_00049_B">
    <property type="entry name" value="Leu_tRNA_synth_B"/>
    <property type="match status" value="1"/>
</dbReference>
<dbReference type="FunFam" id="3.40.50.620:FF:000051">
    <property type="entry name" value="Leucine--tRNA ligase"/>
    <property type="match status" value="1"/>
</dbReference>